<feature type="domain" description="Ig-like" evidence="2">
    <location>
        <begin position="40"/>
        <end position="118"/>
    </location>
</feature>
<reference evidence="3" key="1">
    <citation type="submission" date="2021-09" db="EMBL/GenBank/DDBJ databases">
        <authorList>
            <person name="Martin H S."/>
        </authorList>
    </citation>
    <scope>NUCLEOTIDE SEQUENCE</scope>
</reference>
<evidence type="ECO:0000259" key="2">
    <source>
        <dbReference type="PROSITE" id="PS50835"/>
    </source>
</evidence>
<proteinExistence type="predicted"/>
<dbReference type="EMBL" id="CAKASE010000045">
    <property type="protein sequence ID" value="CAG9560557.1"/>
    <property type="molecule type" value="Genomic_DNA"/>
</dbReference>
<dbReference type="Gene3D" id="2.60.40.10">
    <property type="entry name" value="Immunoglobulins"/>
    <property type="match status" value="1"/>
</dbReference>
<evidence type="ECO:0000313" key="3">
    <source>
        <dbReference type="EMBL" id="CAG9560557.1"/>
    </source>
</evidence>
<dbReference type="OrthoDB" id="6343941at2759"/>
<feature type="signal peptide" evidence="1">
    <location>
        <begin position="1"/>
        <end position="25"/>
    </location>
</feature>
<accession>A0A8J2QDQ6</accession>
<dbReference type="Proteomes" id="UP000789524">
    <property type="component" value="Unassembled WGS sequence"/>
</dbReference>
<feature type="chain" id="PRO_5035312909" evidence="1">
    <location>
        <begin position="26"/>
        <end position="371"/>
    </location>
</feature>
<gene>
    <name evidence="3" type="ORF">DCHRY22_LOCUS2198</name>
</gene>
<evidence type="ECO:0000256" key="1">
    <source>
        <dbReference type="SAM" id="SignalP"/>
    </source>
</evidence>
<name>A0A8J2QDQ6_9NEOP</name>
<keyword evidence="4" id="KW-1185">Reference proteome</keyword>
<dbReference type="FunFam" id="2.60.40.10:FF:000437">
    <property type="entry name" value="Beat-IIIc, isoform A"/>
    <property type="match status" value="1"/>
</dbReference>
<comment type="caution">
    <text evidence="3">The sequence shown here is derived from an EMBL/GenBank/DDBJ whole genome shotgun (WGS) entry which is preliminary data.</text>
</comment>
<sequence>MWGSLSNMASRLAAILLWFGGCVFGLRDIQLSVPEAVGIGSSATLGCRWALDTGEALYTVKWYHGAQEFFRFVPKELPNTRVFSQTGISVDVSQSGAHQVVLGGATRSLSGRYRCEVSADAPFFHTVYKSAFMRVVELPESGPLVRAQKSWYSVGDMLRANCTSPPSDPPANLTWLINGYEVKGLDIPPHENYPARQQISDASLENANRIIFSPWDTLPGYEETATEIIDIPDMDGVLNANYKKKSESTTKLVPRLELFPTRNISMEEEKSNKSSSFSQLVMRVQTSHFYKGHLNVTCVARILSVWSASGAILLDEERPQIAPVMGSRDTNDDHELFLHSTRVFHLKVINVLKIVKQLSTKRRNKITFILL</sequence>
<dbReference type="InterPro" id="IPR036179">
    <property type="entry name" value="Ig-like_dom_sf"/>
</dbReference>
<dbReference type="InterPro" id="IPR013783">
    <property type="entry name" value="Ig-like_fold"/>
</dbReference>
<keyword evidence="1" id="KW-0732">Signal</keyword>
<dbReference type="SUPFAM" id="SSF48726">
    <property type="entry name" value="Immunoglobulin"/>
    <property type="match status" value="1"/>
</dbReference>
<evidence type="ECO:0000313" key="4">
    <source>
        <dbReference type="Proteomes" id="UP000789524"/>
    </source>
</evidence>
<dbReference type="AlphaFoldDB" id="A0A8J2QDQ6"/>
<dbReference type="PANTHER" id="PTHR21261:SF17">
    <property type="entry name" value="BEAT VI"/>
    <property type="match status" value="1"/>
</dbReference>
<dbReference type="PANTHER" id="PTHR21261">
    <property type="entry name" value="BEAT PROTEIN"/>
    <property type="match status" value="1"/>
</dbReference>
<organism evidence="3 4">
    <name type="scientific">Danaus chrysippus</name>
    <name type="common">African queen</name>
    <dbReference type="NCBI Taxonomy" id="151541"/>
    <lineage>
        <taxon>Eukaryota</taxon>
        <taxon>Metazoa</taxon>
        <taxon>Ecdysozoa</taxon>
        <taxon>Arthropoda</taxon>
        <taxon>Hexapoda</taxon>
        <taxon>Insecta</taxon>
        <taxon>Pterygota</taxon>
        <taxon>Neoptera</taxon>
        <taxon>Endopterygota</taxon>
        <taxon>Lepidoptera</taxon>
        <taxon>Glossata</taxon>
        <taxon>Ditrysia</taxon>
        <taxon>Papilionoidea</taxon>
        <taxon>Nymphalidae</taxon>
        <taxon>Danainae</taxon>
        <taxon>Danaini</taxon>
        <taxon>Danaina</taxon>
        <taxon>Danaus</taxon>
        <taxon>Anosia</taxon>
    </lineage>
</organism>
<dbReference type="InterPro" id="IPR007110">
    <property type="entry name" value="Ig-like_dom"/>
</dbReference>
<protein>
    <submittedName>
        <fullName evidence="3">(African queen) hypothetical protein</fullName>
    </submittedName>
</protein>
<dbReference type="PROSITE" id="PS50835">
    <property type="entry name" value="IG_LIKE"/>
    <property type="match status" value="1"/>
</dbReference>